<keyword evidence="2" id="KW-0472">Membrane</keyword>
<reference evidence="3 4" key="1">
    <citation type="submission" date="2021-01" db="EMBL/GenBank/DDBJ databases">
        <title>Streptomyces acididurans sp. nov., isolated from a peat swamp forest soil.</title>
        <authorList>
            <person name="Chantavorakit T."/>
            <person name="Duangmal K."/>
        </authorList>
    </citation>
    <scope>NUCLEOTIDE SEQUENCE [LARGE SCALE GENOMIC DNA]</scope>
    <source>
        <strain evidence="3 4">KK5PA1</strain>
    </source>
</reference>
<gene>
    <name evidence="3" type="ORF">ITX44_15155</name>
</gene>
<feature type="region of interest" description="Disordered" evidence="1">
    <location>
        <begin position="73"/>
        <end position="137"/>
    </location>
</feature>
<keyword evidence="2" id="KW-1133">Transmembrane helix</keyword>
<keyword evidence="4" id="KW-1185">Reference proteome</keyword>
<dbReference type="Proteomes" id="UP000749040">
    <property type="component" value="Unassembled WGS sequence"/>
</dbReference>
<protein>
    <recommendedName>
        <fullName evidence="5">Zinc ribbon domain-containing protein</fullName>
    </recommendedName>
</protein>
<accession>A0ABS2TR96</accession>
<keyword evidence="2" id="KW-0812">Transmembrane</keyword>
<dbReference type="RefSeq" id="WP_205357733.1">
    <property type="nucleotide sequence ID" value="NZ_JADKYB010000007.1"/>
</dbReference>
<evidence type="ECO:0008006" key="5">
    <source>
        <dbReference type="Google" id="ProtNLM"/>
    </source>
</evidence>
<comment type="caution">
    <text evidence="3">The sequence shown here is derived from an EMBL/GenBank/DDBJ whole genome shotgun (WGS) entry which is preliminary data.</text>
</comment>
<evidence type="ECO:0000256" key="2">
    <source>
        <dbReference type="SAM" id="Phobius"/>
    </source>
</evidence>
<feature type="transmembrane region" description="Helical" evidence="2">
    <location>
        <begin position="47"/>
        <end position="68"/>
    </location>
</feature>
<sequence>MSHCTYCGAPFADAHTRFCTRCGQPRVDEPGLHQPGYLTVGSTALPVWLLALVVVLLAGGGTAAYFLASSSGHGHSSASSPAPDESQPSDPAGGALPGDSPSDTPTDTDVFTDTPTDTFTDTPTDTPATTDTTTAPTDPADVVRAYYDDINAQDFQAAWDLGGRNIGGSSYSAWVDGFSTTQDVRVDATDDPSSSDLVDVSVTADQTDGTVKNFSGTYTVTDGMIVDASIHLD</sequence>
<organism evidence="3 4">
    <name type="scientific">Actinacidiphila acididurans</name>
    <dbReference type="NCBI Taxonomy" id="2784346"/>
    <lineage>
        <taxon>Bacteria</taxon>
        <taxon>Bacillati</taxon>
        <taxon>Actinomycetota</taxon>
        <taxon>Actinomycetes</taxon>
        <taxon>Kitasatosporales</taxon>
        <taxon>Streptomycetaceae</taxon>
        <taxon>Actinacidiphila</taxon>
    </lineage>
</organism>
<evidence type="ECO:0000313" key="4">
    <source>
        <dbReference type="Proteomes" id="UP000749040"/>
    </source>
</evidence>
<proteinExistence type="predicted"/>
<evidence type="ECO:0000256" key="1">
    <source>
        <dbReference type="SAM" id="MobiDB-lite"/>
    </source>
</evidence>
<dbReference type="EMBL" id="JADKYB010000007">
    <property type="protein sequence ID" value="MBM9505869.1"/>
    <property type="molecule type" value="Genomic_DNA"/>
</dbReference>
<name>A0ABS2TR96_9ACTN</name>
<feature type="compositionally biased region" description="Low complexity" evidence="1">
    <location>
        <begin position="99"/>
        <end position="137"/>
    </location>
</feature>
<evidence type="ECO:0000313" key="3">
    <source>
        <dbReference type="EMBL" id="MBM9505869.1"/>
    </source>
</evidence>